<keyword evidence="4" id="KW-1185">Reference proteome</keyword>
<dbReference type="RefSeq" id="WP_220163702.1">
    <property type="nucleotide sequence ID" value="NZ_CP080507.1"/>
</dbReference>
<accession>A0A8F9TXZ7</accession>
<keyword evidence="3" id="KW-0449">Lipoprotein</keyword>
<evidence type="ECO:0000313" key="4">
    <source>
        <dbReference type="Proteomes" id="UP000825051"/>
    </source>
</evidence>
<sequence>MKFPPFLALAALVVIPRPEVAASPASDSTVSSPPAAAEVAAPPPAAETITDPLHDPAWKDLFAQLAPARSRLAQFEEKRYFPFRKEPTVLTGEIRMAPGHGLSLHYLTPDRHIIIVDAKGVLMRDEHGRERAAPNDSRVQAVSGALFNILRFDVAALQQSFDLRGRRTGSQWVLVFAPHDTALSDLIGDITVYGHDALVDRIVMEKSARQRIEISLHDTRENVIFGGDVIDRYFR</sequence>
<proteinExistence type="predicted"/>
<dbReference type="EMBL" id="CP080507">
    <property type="protein sequence ID" value="QYM79607.1"/>
    <property type="molecule type" value="Genomic_DNA"/>
</dbReference>
<feature type="chain" id="PRO_5034060305" evidence="2">
    <location>
        <begin position="22"/>
        <end position="235"/>
    </location>
</feature>
<dbReference type="Pfam" id="PF19574">
    <property type="entry name" value="LolA_3"/>
    <property type="match status" value="1"/>
</dbReference>
<dbReference type="InterPro" id="IPR004564">
    <property type="entry name" value="OM_lipoprot_carrier_LolA-like"/>
</dbReference>
<keyword evidence="1 2" id="KW-0732">Signal</keyword>
<evidence type="ECO:0000313" key="3">
    <source>
        <dbReference type="EMBL" id="QYM79607.1"/>
    </source>
</evidence>
<protein>
    <submittedName>
        <fullName evidence="3">Outer membrane lipoprotein carrier protein LolA</fullName>
    </submittedName>
</protein>
<organism evidence="3 4">
    <name type="scientific">Horticoccus luteus</name>
    <dbReference type="NCBI Taxonomy" id="2862869"/>
    <lineage>
        <taxon>Bacteria</taxon>
        <taxon>Pseudomonadati</taxon>
        <taxon>Verrucomicrobiota</taxon>
        <taxon>Opitutia</taxon>
        <taxon>Opitutales</taxon>
        <taxon>Opitutaceae</taxon>
        <taxon>Horticoccus</taxon>
    </lineage>
</organism>
<dbReference type="SUPFAM" id="SSF89392">
    <property type="entry name" value="Prokaryotic lipoproteins and lipoprotein localization factors"/>
    <property type="match status" value="1"/>
</dbReference>
<reference evidence="3" key="1">
    <citation type="submission" date="2021-08" db="EMBL/GenBank/DDBJ databases">
        <title>Genome of a novel bacterium of the phylum Verrucomicrobia, Oleiharenicola sp. KSB-15.</title>
        <authorList>
            <person name="Chung J.-H."/>
            <person name="Ahn J.-H."/>
            <person name="Yoon Y."/>
            <person name="Kim D.-Y."/>
            <person name="An S.-H."/>
            <person name="Park I."/>
            <person name="Yeon J."/>
        </authorList>
    </citation>
    <scope>NUCLEOTIDE SEQUENCE</scope>
    <source>
        <strain evidence="3">KSB-15</strain>
    </source>
</reference>
<dbReference type="Proteomes" id="UP000825051">
    <property type="component" value="Chromosome"/>
</dbReference>
<dbReference type="InterPro" id="IPR029046">
    <property type="entry name" value="LolA/LolB/LppX"/>
</dbReference>
<evidence type="ECO:0000256" key="2">
    <source>
        <dbReference type="SAM" id="SignalP"/>
    </source>
</evidence>
<gene>
    <name evidence="3" type="ORF">K0B96_03030</name>
</gene>
<dbReference type="CDD" id="cd16325">
    <property type="entry name" value="LolA"/>
    <property type="match status" value="1"/>
</dbReference>
<dbReference type="AlphaFoldDB" id="A0A8F9TXZ7"/>
<evidence type="ECO:0000256" key="1">
    <source>
        <dbReference type="ARBA" id="ARBA00022729"/>
    </source>
</evidence>
<feature type="signal peptide" evidence="2">
    <location>
        <begin position="1"/>
        <end position="21"/>
    </location>
</feature>
<dbReference type="Gene3D" id="2.50.20.10">
    <property type="entry name" value="Lipoprotein localisation LolA/LolB/LppX"/>
    <property type="match status" value="1"/>
</dbReference>
<name>A0A8F9TXZ7_9BACT</name>
<dbReference type="KEGG" id="ole:K0B96_03030"/>